<dbReference type="SUPFAM" id="SSF47413">
    <property type="entry name" value="lambda repressor-like DNA-binding domains"/>
    <property type="match status" value="1"/>
</dbReference>
<comment type="caution">
    <text evidence="2">The sequence shown here is derived from an EMBL/GenBank/DDBJ whole genome shotgun (WGS) entry which is preliminary data.</text>
</comment>
<reference evidence="2 3" key="1">
    <citation type="submission" date="2018-04" db="EMBL/GenBank/DDBJ databases">
        <authorList>
            <person name="Go L.Y."/>
            <person name="Mitchell J.A."/>
        </authorList>
    </citation>
    <scope>NUCLEOTIDE SEQUENCE [LARGE SCALE GENOMIC DNA]</scope>
    <source>
        <strain evidence="2">ULC066bin1</strain>
    </source>
</reference>
<dbReference type="SMART" id="SM00530">
    <property type="entry name" value="HTH_XRE"/>
    <property type="match status" value="1"/>
</dbReference>
<proteinExistence type="predicted"/>
<sequence>MLNSHTSTPLSNNTSAALSSRKANSFGTMLKQWRDRRSLSQLDLALSSQVSQRHISFLESGRAKPSQEMVLQLATVLEVPLRHQNLMLSAAGFTPIHTETDLSAPEMTLISKAIDFMLRQQEPYPAIIIDRYWNLLLANKGATQLLSIFIDPEKLQNLFCIDGKINLMRVTFDPQGIRPFIVNWEELASHLLQRVHREANSSIECEQSALLFNELISYPDVSELWQISSRSAQNDLILTTHFKHKDLNLRFFSTIATLGTPYDITLQEIRVECIFPADEETEHNWSQIIALDASGGSH</sequence>
<name>A0A2W4WI38_9CYAN</name>
<dbReference type="PANTHER" id="PTHR35010">
    <property type="entry name" value="BLL4672 PROTEIN-RELATED"/>
    <property type="match status" value="1"/>
</dbReference>
<dbReference type="PROSITE" id="PS50943">
    <property type="entry name" value="HTH_CROC1"/>
    <property type="match status" value="1"/>
</dbReference>
<dbReference type="InterPro" id="IPR041413">
    <property type="entry name" value="MLTR_LBD"/>
</dbReference>
<evidence type="ECO:0000313" key="3">
    <source>
        <dbReference type="Proteomes" id="UP000249467"/>
    </source>
</evidence>
<accession>A0A2W4WI38</accession>
<dbReference type="InterPro" id="IPR001387">
    <property type="entry name" value="Cro/C1-type_HTH"/>
</dbReference>
<dbReference type="GO" id="GO:0003677">
    <property type="term" value="F:DNA binding"/>
    <property type="evidence" value="ECO:0007669"/>
    <property type="project" value="InterPro"/>
</dbReference>
<feature type="domain" description="HTH cro/C1-type" evidence="1">
    <location>
        <begin position="30"/>
        <end position="84"/>
    </location>
</feature>
<dbReference type="Gene3D" id="1.10.260.40">
    <property type="entry name" value="lambda repressor-like DNA-binding domains"/>
    <property type="match status" value="1"/>
</dbReference>
<reference evidence="2 3" key="2">
    <citation type="submission" date="2018-06" db="EMBL/GenBank/DDBJ databases">
        <title>Metagenomic assembly of (sub)arctic Cyanobacteria and their associated microbiome from non-axenic cultures.</title>
        <authorList>
            <person name="Baurain D."/>
        </authorList>
    </citation>
    <scope>NUCLEOTIDE SEQUENCE [LARGE SCALE GENOMIC DNA]</scope>
    <source>
        <strain evidence="2">ULC066bin1</strain>
    </source>
</reference>
<dbReference type="Pfam" id="PF01381">
    <property type="entry name" value="HTH_3"/>
    <property type="match status" value="1"/>
</dbReference>
<gene>
    <name evidence="2" type="ORF">DCF19_02700</name>
</gene>
<dbReference type="Gene3D" id="3.30.450.180">
    <property type="match status" value="1"/>
</dbReference>
<dbReference type="Proteomes" id="UP000249467">
    <property type="component" value="Unassembled WGS sequence"/>
</dbReference>
<dbReference type="InterPro" id="IPR010982">
    <property type="entry name" value="Lambda_DNA-bd_dom_sf"/>
</dbReference>
<dbReference type="EMBL" id="QBML01000003">
    <property type="protein sequence ID" value="PZO44132.1"/>
    <property type="molecule type" value="Genomic_DNA"/>
</dbReference>
<protein>
    <submittedName>
        <fullName evidence="2">XRE family transcriptional regulator</fullName>
    </submittedName>
</protein>
<dbReference type="Pfam" id="PF17765">
    <property type="entry name" value="MLTR_LBD"/>
    <property type="match status" value="1"/>
</dbReference>
<evidence type="ECO:0000259" key="1">
    <source>
        <dbReference type="PROSITE" id="PS50943"/>
    </source>
</evidence>
<evidence type="ECO:0000313" key="2">
    <source>
        <dbReference type="EMBL" id="PZO44132.1"/>
    </source>
</evidence>
<organism evidence="2 3">
    <name type="scientific">Pseudanabaena frigida</name>
    <dbReference type="NCBI Taxonomy" id="945775"/>
    <lineage>
        <taxon>Bacteria</taxon>
        <taxon>Bacillati</taxon>
        <taxon>Cyanobacteriota</taxon>
        <taxon>Cyanophyceae</taxon>
        <taxon>Pseudanabaenales</taxon>
        <taxon>Pseudanabaenaceae</taxon>
        <taxon>Pseudanabaena</taxon>
    </lineage>
</organism>
<dbReference type="AlphaFoldDB" id="A0A2W4WI38"/>
<dbReference type="PANTHER" id="PTHR35010:SF4">
    <property type="entry name" value="BLL5781 PROTEIN"/>
    <property type="match status" value="1"/>
</dbReference>
<dbReference type="CDD" id="cd00093">
    <property type="entry name" value="HTH_XRE"/>
    <property type="match status" value="1"/>
</dbReference>